<proteinExistence type="predicted"/>
<name>A0A0G4HZ61_9ALVE</name>
<evidence type="ECO:0000313" key="1">
    <source>
        <dbReference type="EMBL" id="CEM49869.1"/>
    </source>
</evidence>
<gene>
    <name evidence="1" type="ORF">Cvel_9656</name>
</gene>
<protein>
    <submittedName>
        <fullName evidence="1">Uncharacterized protein</fullName>
    </submittedName>
</protein>
<dbReference type="EMBL" id="CDMZ01004479">
    <property type="protein sequence ID" value="CEM49869.1"/>
    <property type="molecule type" value="Genomic_DNA"/>
</dbReference>
<reference evidence="1" key="1">
    <citation type="submission" date="2014-11" db="EMBL/GenBank/DDBJ databases">
        <authorList>
            <person name="Otto D Thomas"/>
            <person name="Naeem Raeece"/>
        </authorList>
    </citation>
    <scope>NUCLEOTIDE SEQUENCE</scope>
</reference>
<organism evidence="1">
    <name type="scientific">Chromera velia CCMP2878</name>
    <dbReference type="NCBI Taxonomy" id="1169474"/>
    <lineage>
        <taxon>Eukaryota</taxon>
        <taxon>Sar</taxon>
        <taxon>Alveolata</taxon>
        <taxon>Colpodellida</taxon>
        <taxon>Chromeraceae</taxon>
        <taxon>Chromera</taxon>
    </lineage>
</organism>
<dbReference type="VEuPathDB" id="CryptoDB:Cvel_9656"/>
<sequence>MGSLVLCGCCGDSLPVAGFVCLGCKFQGRKNSSRNGVFLSADHSGPCPHCEYDLWGGCGDSWGPFTVREGTTRKIRGKLGAAPSYVLGKRDLVYHVPDGAAPQHVRGLMSGACAFARGAALSDLEKGMLSWSSDPLDPLLWKRKGEAARPSESAYLSQSSSATLQVASVSLQQQIEENTPASFRRILTDEDLKNCEIESFPVRSRGGVIARAQWEQICAGLGYAPETPIDPSARVGGTDSYGYMLVAPGIKREPSIELDDYPIVCPACTHKSGQTVLLMRSEWTAHYATYSGRGGSHSDSAFKIRLPSH</sequence>
<accession>A0A0G4HZ61</accession>
<dbReference type="AlphaFoldDB" id="A0A0G4HZ61"/>